<comment type="caution">
    <text evidence="2">The sequence shown here is derived from an EMBL/GenBank/DDBJ whole genome shotgun (WGS) entry which is preliminary data.</text>
</comment>
<reference evidence="2" key="1">
    <citation type="journal article" date="2023" name="IMA Fungus">
        <title>Comparative genomic study of the Penicillium genus elucidates a diverse pangenome and 15 lateral gene transfer events.</title>
        <authorList>
            <person name="Petersen C."/>
            <person name="Sorensen T."/>
            <person name="Nielsen M.R."/>
            <person name="Sondergaard T.E."/>
            <person name="Sorensen J.L."/>
            <person name="Fitzpatrick D.A."/>
            <person name="Frisvad J.C."/>
            <person name="Nielsen K.L."/>
        </authorList>
    </citation>
    <scope>NUCLEOTIDE SEQUENCE</scope>
    <source>
        <strain evidence="2">IBT 12815</strain>
    </source>
</reference>
<reference evidence="2" key="2">
    <citation type="submission" date="2023-01" db="EMBL/GenBank/DDBJ databases">
        <authorList>
            <person name="Petersen C."/>
        </authorList>
    </citation>
    <scope>NUCLEOTIDE SEQUENCE</scope>
    <source>
        <strain evidence="2">IBT 12815</strain>
    </source>
</reference>
<proteinExistence type="predicted"/>
<accession>A0AAD6DVD2</accession>
<evidence type="ECO:0000256" key="1">
    <source>
        <dbReference type="SAM" id="MobiDB-lite"/>
    </source>
</evidence>
<dbReference type="EMBL" id="JAQJAE010000005">
    <property type="protein sequence ID" value="KAJ5593154.1"/>
    <property type="molecule type" value="Genomic_DNA"/>
</dbReference>
<evidence type="ECO:0000313" key="3">
    <source>
        <dbReference type="Proteomes" id="UP001213799"/>
    </source>
</evidence>
<dbReference type="GeneID" id="81591354"/>
<dbReference type="AlphaFoldDB" id="A0AAD6DVD2"/>
<feature type="compositionally biased region" description="Polar residues" evidence="1">
    <location>
        <begin position="1"/>
        <end position="14"/>
    </location>
</feature>
<protein>
    <submittedName>
        <fullName evidence="2">Uncharacterized protein</fullName>
    </submittedName>
</protein>
<feature type="compositionally biased region" description="Acidic residues" evidence="1">
    <location>
        <begin position="219"/>
        <end position="229"/>
    </location>
</feature>
<keyword evidence="3" id="KW-1185">Reference proteome</keyword>
<feature type="region of interest" description="Disordered" evidence="1">
    <location>
        <begin position="216"/>
        <end position="240"/>
    </location>
</feature>
<gene>
    <name evidence="2" type="ORF">N7537_010058</name>
</gene>
<dbReference type="Proteomes" id="UP001213799">
    <property type="component" value="Unassembled WGS sequence"/>
</dbReference>
<dbReference type="RefSeq" id="XP_056749780.1">
    <property type="nucleotide sequence ID" value="XM_056901112.1"/>
</dbReference>
<evidence type="ECO:0000313" key="2">
    <source>
        <dbReference type="EMBL" id="KAJ5593154.1"/>
    </source>
</evidence>
<feature type="region of interest" description="Disordered" evidence="1">
    <location>
        <begin position="1"/>
        <end position="45"/>
    </location>
</feature>
<sequence>MASNRVASEPSGNGQREIRSSLRPTPTNGDKESEDENPHVTPPETLAAVVVAAAAPATTPTDELPTVETIEDVAEHTRENTREAVQLARPQAAAPGNGEGSSSSRTRHHRDCIVSRTVNRHPPYLPEAPHPLLGQVWIDHIDSMLGVRTERQTEDMQYCIEHTARILNLANNMLRQQRELLADLRHINTDEYHTDSSSELTELTELMNFSDLLAMSDEDKNDGEGDDDGTAANGRSTVYD</sequence>
<name>A0AAD6DVD2_9EURO</name>
<feature type="region of interest" description="Disordered" evidence="1">
    <location>
        <begin position="77"/>
        <end position="108"/>
    </location>
</feature>
<organism evidence="2 3">
    <name type="scientific">Penicillium hordei</name>
    <dbReference type="NCBI Taxonomy" id="40994"/>
    <lineage>
        <taxon>Eukaryota</taxon>
        <taxon>Fungi</taxon>
        <taxon>Dikarya</taxon>
        <taxon>Ascomycota</taxon>
        <taxon>Pezizomycotina</taxon>
        <taxon>Eurotiomycetes</taxon>
        <taxon>Eurotiomycetidae</taxon>
        <taxon>Eurotiales</taxon>
        <taxon>Aspergillaceae</taxon>
        <taxon>Penicillium</taxon>
    </lineage>
</organism>